<feature type="transmembrane region" description="Helical" evidence="1">
    <location>
        <begin position="46"/>
        <end position="69"/>
    </location>
</feature>
<evidence type="ECO:0000313" key="3">
    <source>
        <dbReference type="EMBL" id="KAF2576872.1"/>
    </source>
</evidence>
<keyword evidence="2" id="KW-0732">Signal</keyword>
<keyword evidence="1" id="KW-0812">Transmembrane</keyword>
<evidence type="ECO:0000256" key="1">
    <source>
        <dbReference type="SAM" id="Phobius"/>
    </source>
</evidence>
<dbReference type="EMBL" id="QGKW02001660">
    <property type="protein sequence ID" value="KAF2576872.1"/>
    <property type="molecule type" value="Genomic_DNA"/>
</dbReference>
<comment type="caution">
    <text evidence="3">The sequence shown here is derived from an EMBL/GenBank/DDBJ whole genome shotgun (WGS) entry which is preliminary data.</text>
</comment>
<feature type="chain" id="PRO_5035777893" description="Polyprenol reductase" evidence="2">
    <location>
        <begin position="18"/>
        <end position="280"/>
    </location>
</feature>
<keyword evidence="1" id="KW-0472">Membrane</keyword>
<keyword evidence="1" id="KW-1133">Transmembrane helix</keyword>
<dbReference type="Proteomes" id="UP000712281">
    <property type="component" value="Unassembled WGS sequence"/>
</dbReference>
<evidence type="ECO:0000256" key="2">
    <source>
        <dbReference type="SAM" id="SignalP"/>
    </source>
</evidence>
<name>A0A8S9J5W0_BRACR</name>
<reference evidence="3" key="1">
    <citation type="submission" date="2019-12" db="EMBL/GenBank/DDBJ databases">
        <title>Genome sequencing and annotation of Brassica cretica.</title>
        <authorList>
            <person name="Studholme D.J."/>
            <person name="Sarris P.F."/>
        </authorList>
    </citation>
    <scope>NUCLEOTIDE SEQUENCE</scope>
    <source>
        <strain evidence="3">PFS-001/15</strain>
        <tissue evidence="3">Leaf</tissue>
    </source>
</reference>
<accession>A0A8S9J5W0</accession>
<gene>
    <name evidence="3" type="ORF">F2Q68_00004266</name>
</gene>
<sequence length="280" mass="31454">MLLVVTRLLLGVILASGSPEFGDWCLARRKSKESVLFQELMPSRTRLFAIHPLVVMVLWILSVSGWLAVEMRLYSLVEDGNRYSKIRIRSSRTRARDMGRAKLGPYLRGHKVKCSGVPSNPNCLAPRSPPTTRPLPYGYFLDSDSPLKTVYWFFRCRLLYHLFYVARCHQAAVRRHTGFRFSGIQRLVFGKAVTSFLFMQVKGVCFVSRVDAFSYPTFCNPPTGGYGPLDLVCQRVVGSGDETVQSGLGAIFWLKMVTDTQRLGSGLVERAGDMGRAKLS</sequence>
<dbReference type="AlphaFoldDB" id="A0A8S9J5W0"/>
<protein>
    <recommendedName>
        <fullName evidence="5">Polyprenol reductase</fullName>
    </recommendedName>
</protein>
<proteinExistence type="predicted"/>
<evidence type="ECO:0008006" key="5">
    <source>
        <dbReference type="Google" id="ProtNLM"/>
    </source>
</evidence>
<evidence type="ECO:0000313" key="4">
    <source>
        <dbReference type="Proteomes" id="UP000712281"/>
    </source>
</evidence>
<feature type="signal peptide" evidence="2">
    <location>
        <begin position="1"/>
        <end position="17"/>
    </location>
</feature>
<organism evidence="3 4">
    <name type="scientific">Brassica cretica</name>
    <name type="common">Mustard</name>
    <dbReference type="NCBI Taxonomy" id="69181"/>
    <lineage>
        <taxon>Eukaryota</taxon>
        <taxon>Viridiplantae</taxon>
        <taxon>Streptophyta</taxon>
        <taxon>Embryophyta</taxon>
        <taxon>Tracheophyta</taxon>
        <taxon>Spermatophyta</taxon>
        <taxon>Magnoliopsida</taxon>
        <taxon>eudicotyledons</taxon>
        <taxon>Gunneridae</taxon>
        <taxon>Pentapetalae</taxon>
        <taxon>rosids</taxon>
        <taxon>malvids</taxon>
        <taxon>Brassicales</taxon>
        <taxon>Brassicaceae</taxon>
        <taxon>Brassiceae</taxon>
        <taxon>Brassica</taxon>
    </lineage>
</organism>